<protein>
    <submittedName>
        <fullName evidence="2">Uncharacterized protein</fullName>
    </submittedName>
</protein>
<sequence length="191" mass="21557">MLGLLKGKVKVDLRASLEKNKDAVELLKKENAGLKMVTARLQKELKESAKNIVQAELKLAEYKNAIEKLMNKLRKERDRKKITETKNAEAVPSKVDRKKPNHAASVHRGSAVDKSRTLSRVDDGGSLIHNSLKKKNEIRKNDISKEISSAISQTQDGGPDSFELNNMLILVDENETSEEEMETDQLWYTMV</sequence>
<dbReference type="AlphaFoldDB" id="A0A482X6H7"/>
<evidence type="ECO:0000256" key="1">
    <source>
        <dbReference type="SAM" id="MobiDB-lite"/>
    </source>
</evidence>
<evidence type="ECO:0000313" key="3">
    <source>
        <dbReference type="Proteomes" id="UP000291343"/>
    </source>
</evidence>
<reference evidence="2 3" key="1">
    <citation type="journal article" date="2017" name="Gigascience">
        <title>Genome sequence of the small brown planthopper, Laodelphax striatellus.</title>
        <authorList>
            <person name="Zhu J."/>
            <person name="Jiang F."/>
            <person name="Wang X."/>
            <person name="Yang P."/>
            <person name="Bao Y."/>
            <person name="Zhao W."/>
            <person name="Wang W."/>
            <person name="Lu H."/>
            <person name="Wang Q."/>
            <person name="Cui N."/>
            <person name="Li J."/>
            <person name="Chen X."/>
            <person name="Luo L."/>
            <person name="Yu J."/>
            <person name="Kang L."/>
            <person name="Cui F."/>
        </authorList>
    </citation>
    <scope>NUCLEOTIDE SEQUENCE [LARGE SCALE GENOMIC DNA]</scope>
    <source>
        <strain evidence="2">Lst14</strain>
    </source>
</reference>
<dbReference type="Proteomes" id="UP000291343">
    <property type="component" value="Unassembled WGS sequence"/>
</dbReference>
<feature type="region of interest" description="Disordered" evidence="1">
    <location>
        <begin position="80"/>
        <end position="126"/>
    </location>
</feature>
<comment type="caution">
    <text evidence="2">The sequence shown here is derived from an EMBL/GenBank/DDBJ whole genome shotgun (WGS) entry which is preliminary data.</text>
</comment>
<dbReference type="SMR" id="A0A482X6H7"/>
<evidence type="ECO:0000313" key="2">
    <source>
        <dbReference type="EMBL" id="RZF41282.1"/>
    </source>
</evidence>
<organism evidence="2 3">
    <name type="scientific">Laodelphax striatellus</name>
    <name type="common">Small brown planthopper</name>
    <name type="synonym">Delphax striatella</name>
    <dbReference type="NCBI Taxonomy" id="195883"/>
    <lineage>
        <taxon>Eukaryota</taxon>
        <taxon>Metazoa</taxon>
        <taxon>Ecdysozoa</taxon>
        <taxon>Arthropoda</taxon>
        <taxon>Hexapoda</taxon>
        <taxon>Insecta</taxon>
        <taxon>Pterygota</taxon>
        <taxon>Neoptera</taxon>
        <taxon>Paraneoptera</taxon>
        <taxon>Hemiptera</taxon>
        <taxon>Auchenorrhyncha</taxon>
        <taxon>Fulgoroidea</taxon>
        <taxon>Delphacidae</taxon>
        <taxon>Criomorphinae</taxon>
        <taxon>Laodelphax</taxon>
    </lineage>
</organism>
<dbReference type="EMBL" id="QKKF02016832">
    <property type="protein sequence ID" value="RZF41282.1"/>
    <property type="molecule type" value="Genomic_DNA"/>
</dbReference>
<proteinExistence type="predicted"/>
<gene>
    <name evidence="2" type="ORF">LSTR_LSTR012004</name>
</gene>
<accession>A0A482X6H7</accession>
<dbReference type="InParanoid" id="A0A482X6H7"/>
<keyword evidence="3" id="KW-1185">Reference proteome</keyword>
<name>A0A482X6H7_LAOST</name>
<feature type="compositionally biased region" description="Basic and acidic residues" evidence="1">
    <location>
        <begin position="110"/>
        <end position="123"/>
    </location>
</feature>